<dbReference type="PROSITE" id="PS50234">
    <property type="entry name" value="VWFA"/>
    <property type="match status" value="1"/>
</dbReference>
<dbReference type="SMART" id="SM00327">
    <property type="entry name" value="VWA"/>
    <property type="match status" value="1"/>
</dbReference>
<dbReference type="InterPro" id="IPR028087">
    <property type="entry name" value="Tad_N"/>
</dbReference>
<evidence type="ECO:0000256" key="1">
    <source>
        <dbReference type="SAM" id="Phobius"/>
    </source>
</evidence>
<proteinExistence type="predicted"/>
<protein>
    <recommendedName>
        <fullName evidence="2">VWFA domain-containing protein</fullName>
    </recommendedName>
</protein>
<keyword evidence="1" id="KW-0812">Transmembrane</keyword>
<reference evidence="3" key="1">
    <citation type="journal article" date="2014" name="Int. J. Syst. Evol. Microbiol.">
        <title>Complete genome of a new Firmicutes species belonging to the dominant human colonic microbiota ('Ruminococcus bicirculans') reveals two chromosomes and a selective capacity to utilize plant glucans.</title>
        <authorList>
            <consortium name="NISC Comparative Sequencing Program"/>
            <person name="Wegmann U."/>
            <person name="Louis P."/>
            <person name="Goesmann A."/>
            <person name="Henrissat B."/>
            <person name="Duncan S.H."/>
            <person name="Flint H.J."/>
        </authorList>
    </citation>
    <scope>NUCLEOTIDE SEQUENCE</scope>
    <source>
        <strain evidence="3">NBRC 108216</strain>
    </source>
</reference>
<keyword evidence="1" id="KW-1133">Transmembrane helix</keyword>
<gene>
    <name evidence="3" type="ORF">GCM10007854_25510</name>
</gene>
<dbReference type="RefSeq" id="WP_284373315.1">
    <property type="nucleotide sequence ID" value="NZ_BSNJ01000005.1"/>
</dbReference>
<evidence type="ECO:0000313" key="4">
    <source>
        <dbReference type="Proteomes" id="UP001161390"/>
    </source>
</evidence>
<dbReference type="SUPFAM" id="SSF53300">
    <property type="entry name" value="vWA-like"/>
    <property type="match status" value="1"/>
</dbReference>
<keyword evidence="4" id="KW-1185">Reference proteome</keyword>
<sequence>MIRQWLSQTRTDYRSSDKGNVASMTAVAALLLLGAIGAAIDYTRMGTLKSQLQNAVDSGVLAAASFDSESDDARRLHGERVAEANIANLTGIPTDITLNIDKSGLVIGTGEMTYQPVMMHMFGFDTLPVTALSEAMAEGGVVDAEIVLVLDYSSSMNSKYVAMRTAAVNLVRDLSASDDAEIEFGLVPFAEEVFMTLDGQYAVGGVRGVPWVGCTISRRWPFVVSDKTPNGSARSKWGAGGTDCGQYVPRSLVVQPLTDNHAAVIAQLLAMRPHRGTNTSLGAEIGYQLISPNPPFAASEFSGGKQKFIVMLSDGEQTRPSYGPGDRLTMDQAASNLQSICDAAASNGVTVITVLYDTSSTRARSAMRNCASSPDLFMEATSGNISDRFAMIGEMVKSDIRLSR</sequence>
<dbReference type="Pfam" id="PF13400">
    <property type="entry name" value="Tad"/>
    <property type="match status" value="1"/>
</dbReference>
<comment type="caution">
    <text evidence="3">The sequence shown here is derived from an EMBL/GenBank/DDBJ whole genome shotgun (WGS) entry which is preliminary data.</text>
</comment>
<accession>A0ABQ5V221</accession>
<dbReference type="EMBL" id="BSNJ01000005">
    <property type="protein sequence ID" value="GLQ21596.1"/>
    <property type="molecule type" value="Genomic_DNA"/>
</dbReference>
<name>A0ABQ5V221_9PROT</name>
<dbReference type="Gene3D" id="3.40.50.410">
    <property type="entry name" value="von Willebrand factor, type A domain"/>
    <property type="match status" value="1"/>
</dbReference>
<feature type="transmembrane region" description="Helical" evidence="1">
    <location>
        <begin position="21"/>
        <end position="40"/>
    </location>
</feature>
<feature type="domain" description="VWFA" evidence="2">
    <location>
        <begin position="145"/>
        <end position="395"/>
    </location>
</feature>
<keyword evidence="1" id="KW-0472">Membrane</keyword>
<dbReference type="InterPro" id="IPR002035">
    <property type="entry name" value="VWF_A"/>
</dbReference>
<reference evidence="3" key="2">
    <citation type="submission" date="2023-01" db="EMBL/GenBank/DDBJ databases">
        <title>Draft genome sequence of Algimonas porphyrae strain NBRC 108216.</title>
        <authorList>
            <person name="Sun Q."/>
            <person name="Mori K."/>
        </authorList>
    </citation>
    <scope>NUCLEOTIDE SEQUENCE</scope>
    <source>
        <strain evidence="3">NBRC 108216</strain>
    </source>
</reference>
<organism evidence="3 4">
    <name type="scientific">Algimonas porphyrae</name>
    <dbReference type="NCBI Taxonomy" id="1128113"/>
    <lineage>
        <taxon>Bacteria</taxon>
        <taxon>Pseudomonadati</taxon>
        <taxon>Pseudomonadota</taxon>
        <taxon>Alphaproteobacteria</taxon>
        <taxon>Maricaulales</taxon>
        <taxon>Robiginitomaculaceae</taxon>
        <taxon>Algimonas</taxon>
    </lineage>
</organism>
<dbReference type="Proteomes" id="UP001161390">
    <property type="component" value="Unassembled WGS sequence"/>
</dbReference>
<evidence type="ECO:0000313" key="3">
    <source>
        <dbReference type="EMBL" id="GLQ21596.1"/>
    </source>
</evidence>
<evidence type="ECO:0000259" key="2">
    <source>
        <dbReference type="PROSITE" id="PS50234"/>
    </source>
</evidence>
<dbReference type="InterPro" id="IPR036465">
    <property type="entry name" value="vWFA_dom_sf"/>
</dbReference>